<dbReference type="InterPro" id="IPR012337">
    <property type="entry name" value="RNaseH-like_sf"/>
</dbReference>
<keyword evidence="4" id="KW-0378">Hydrolase</keyword>
<dbReference type="SMART" id="SM00479">
    <property type="entry name" value="EXOIII"/>
    <property type="match status" value="1"/>
</dbReference>
<evidence type="ECO:0000256" key="1">
    <source>
        <dbReference type="ARBA" id="ARBA00004123"/>
    </source>
</evidence>
<dbReference type="InterPro" id="IPR047021">
    <property type="entry name" value="REXO1/3/4-like"/>
</dbReference>
<keyword evidence="6" id="KW-0539">Nucleus</keyword>
<dbReference type="Proteomes" id="UP000051574">
    <property type="component" value="Unassembled WGS sequence"/>
</dbReference>
<name>A0A0T6B1H8_9SCAR</name>
<comment type="similarity">
    <text evidence="2">Belongs to the REXO1/REXO3 family.</text>
</comment>
<dbReference type="InterPro" id="IPR036397">
    <property type="entry name" value="RNaseH_sf"/>
</dbReference>
<gene>
    <name evidence="9" type="ORF">AMK59_5062</name>
</gene>
<dbReference type="InterPro" id="IPR031736">
    <property type="entry name" value="REXO1-like_dom"/>
</dbReference>
<dbReference type="EMBL" id="LJIG01016330">
    <property type="protein sequence ID" value="KRT80926.1"/>
    <property type="molecule type" value="Genomic_DNA"/>
</dbReference>
<dbReference type="GO" id="GO:0005634">
    <property type="term" value="C:nucleus"/>
    <property type="evidence" value="ECO:0007669"/>
    <property type="project" value="UniProtKB-SubCell"/>
</dbReference>
<sequence>MLPTSGLFKDIDCPYYDNYCGRPYCHFRHRKRNPDSAEDSQDGESTGSEFPTYKPTPKSQLAQVKSHIPISYVPDTVVRPERSNRIPTMYNYMEKVTYKPTPLSELSKNNAINTTAELINKELLSKIGESKIEVDRVLADGSDSRGNGNCDIDFEELSMEFDMIDDIINESPSVENNQSHAEDKETKNKPIENKNTVNESNKPSHSSSKSRSKSEKSSRSSKESTSKSKDDKSKQSRSSSTSSSSNHKSSSHKSKSDKHTTRSKSKDRIKEKSSDAKPKDDKKDHKSSSSTSTSSKDKKESSSKDKHHYSSKSGSKSNSSNSKHKEYDMSKRKEKSDKIKEKHRKDPKETSLKLLVHSDNDQDVDDLFNEDREEECKRIFDEYKPEVVERQQENQSVEVKQLGAVEEYVPTTKKRVAHSGADRYVSKLGPVKQKSSHNAGAQMTNRYKLTKNPYIARAAQVREEDDIEALLSKHGMKRNVKEVVEAFTSPKKIKEERKEESSNTETLSQSISLIDEIINGKPCTNTPIYKPTPIAKLNADDSKGKPFRIAPAMNVCSIQQARARIAEFTKRKEAPQKTTVQTVGKGNKRVAHIPDSSLAELPDILQPESKKIPANVRTRYLTMIAEECVKLYLSKDDAYSRAVNEEFKVLERCAAIATYRNSAMLTLNRIRKEVQVRESKGLGPMSSDETTEANPESQFRGAKFYVNITRYVLGDGDLEEHGYPREGPIPGKAVIKAQKQLPRVNLDENQRLCCRCFKVYLVDAMGYPMFKDDCIYHPLKKRTLRGDRIYLCCKSPEDMGCVTSNTHVSENDETELLGYQTTMEPESDDDVRSRAVYALDCEMCYTTKGLELTRVTIIDPDCKTVYESLVKPLNPIIDYNTQFSGITKDQMDRTSTNILQVQANILHLCNSKTILIGHSLESDMKALKIIHGCVIDTAILFPHRLGLPHKRALRALASEYLNKIIQSNVAGHDSAEDAITCMELVIWKLKEDMKLKGVK</sequence>
<feature type="compositionally biased region" description="Basic and acidic residues" evidence="7">
    <location>
        <begin position="180"/>
        <end position="192"/>
    </location>
</feature>
<proteinExistence type="inferred from homology"/>
<protein>
    <recommendedName>
        <fullName evidence="8">Exonuclease domain-containing protein</fullName>
    </recommendedName>
</protein>
<feature type="compositionally biased region" description="Low complexity" evidence="7">
    <location>
        <begin position="311"/>
        <end position="321"/>
    </location>
</feature>
<keyword evidence="5" id="KW-0269">Exonuclease</keyword>
<feature type="compositionally biased region" description="Basic and acidic residues" evidence="7">
    <location>
        <begin position="295"/>
        <end position="304"/>
    </location>
</feature>
<evidence type="ECO:0000256" key="3">
    <source>
        <dbReference type="ARBA" id="ARBA00022722"/>
    </source>
</evidence>
<evidence type="ECO:0000259" key="8">
    <source>
        <dbReference type="SMART" id="SM00479"/>
    </source>
</evidence>
<dbReference type="GO" id="GO:0004527">
    <property type="term" value="F:exonuclease activity"/>
    <property type="evidence" value="ECO:0007669"/>
    <property type="project" value="UniProtKB-KW"/>
</dbReference>
<organism evidence="9 10">
    <name type="scientific">Oryctes borbonicus</name>
    <dbReference type="NCBI Taxonomy" id="1629725"/>
    <lineage>
        <taxon>Eukaryota</taxon>
        <taxon>Metazoa</taxon>
        <taxon>Ecdysozoa</taxon>
        <taxon>Arthropoda</taxon>
        <taxon>Hexapoda</taxon>
        <taxon>Insecta</taxon>
        <taxon>Pterygota</taxon>
        <taxon>Neoptera</taxon>
        <taxon>Endopterygota</taxon>
        <taxon>Coleoptera</taxon>
        <taxon>Polyphaga</taxon>
        <taxon>Scarabaeiformia</taxon>
        <taxon>Scarabaeidae</taxon>
        <taxon>Dynastinae</taxon>
        <taxon>Oryctes</taxon>
    </lineage>
</organism>
<evidence type="ECO:0000256" key="5">
    <source>
        <dbReference type="ARBA" id="ARBA00022839"/>
    </source>
</evidence>
<feature type="compositionally biased region" description="Basic and acidic residues" evidence="7">
    <location>
        <begin position="257"/>
        <end position="287"/>
    </location>
</feature>
<dbReference type="InterPro" id="IPR013520">
    <property type="entry name" value="Ribonucl_H"/>
</dbReference>
<dbReference type="CDD" id="cd06145">
    <property type="entry name" value="REX1_like"/>
    <property type="match status" value="1"/>
</dbReference>
<dbReference type="OrthoDB" id="16516at2759"/>
<dbReference type="FunFam" id="3.30.420.10:FF:000019">
    <property type="entry name" value="RNA exonuclease NEF-sp"/>
    <property type="match status" value="1"/>
</dbReference>
<evidence type="ECO:0000256" key="2">
    <source>
        <dbReference type="ARBA" id="ARBA00006357"/>
    </source>
</evidence>
<feature type="compositionally biased region" description="Basic and acidic residues" evidence="7">
    <location>
        <begin position="323"/>
        <end position="357"/>
    </location>
</feature>
<dbReference type="PANTHER" id="PTHR12801:SF115">
    <property type="entry name" value="FI18136P1-RELATED"/>
    <property type="match status" value="1"/>
</dbReference>
<evidence type="ECO:0000256" key="4">
    <source>
        <dbReference type="ARBA" id="ARBA00022801"/>
    </source>
</evidence>
<dbReference type="GO" id="GO:0003676">
    <property type="term" value="F:nucleic acid binding"/>
    <property type="evidence" value="ECO:0007669"/>
    <property type="project" value="InterPro"/>
</dbReference>
<feature type="region of interest" description="Disordered" evidence="7">
    <location>
        <begin position="173"/>
        <end position="357"/>
    </location>
</feature>
<dbReference type="InterPro" id="IPR034922">
    <property type="entry name" value="REX1-like_exo"/>
</dbReference>
<dbReference type="Pfam" id="PF15870">
    <property type="entry name" value="EloA-BP1"/>
    <property type="match status" value="1"/>
</dbReference>
<evidence type="ECO:0000313" key="10">
    <source>
        <dbReference type="Proteomes" id="UP000051574"/>
    </source>
</evidence>
<feature type="compositionally biased region" description="Low complexity" evidence="7">
    <location>
        <begin position="200"/>
        <end position="209"/>
    </location>
</feature>
<dbReference type="PANTHER" id="PTHR12801">
    <property type="entry name" value="RNA EXONUCLEASE REXO1 / RECO3 FAMILY MEMBER-RELATED"/>
    <property type="match status" value="1"/>
</dbReference>
<comment type="subcellular location">
    <subcellularLocation>
        <location evidence="1">Nucleus</location>
    </subcellularLocation>
</comment>
<reference evidence="9 10" key="1">
    <citation type="submission" date="2015-09" db="EMBL/GenBank/DDBJ databases">
        <title>Draft genome of the scarab beetle Oryctes borbonicus.</title>
        <authorList>
            <person name="Meyer J.M."/>
            <person name="Markov G.V."/>
            <person name="Baskaran P."/>
            <person name="Herrmann M."/>
            <person name="Sommer R.J."/>
            <person name="Roedelsperger C."/>
        </authorList>
    </citation>
    <scope>NUCLEOTIDE SEQUENCE [LARGE SCALE GENOMIC DNA]</scope>
    <source>
        <strain evidence="9">OB123</strain>
        <tissue evidence="9">Whole animal</tissue>
    </source>
</reference>
<feature type="compositionally biased region" description="Low complexity" evidence="7">
    <location>
        <begin position="236"/>
        <end position="248"/>
    </location>
</feature>
<keyword evidence="3" id="KW-0540">Nuclease</keyword>
<evidence type="ECO:0000256" key="6">
    <source>
        <dbReference type="ARBA" id="ARBA00023242"/>
    </source>
</evidence>
<feature type="region of interest" description="Disordered" evidence="7">
    <location>
        <begin position="32"/>
        <end position="61"/>
    </location>
</feature>
<accession>A0A0T6B1H8</accession>
<dbReference type="AlphaFoldDB" id="A0A0T6B1H8"/>
<keyword evidence="10" id="KW-1185">Reference proteome</keyword>
<feature type="domain" description="Exonuclease" evidence="8">
    <location>
        <begin position="835"/>
        <end position="994"/>
    </location>
</feature>
<comment type="caution">
    <text evidence="9">The sequence shown here is derived from an EMBL/GenBank/DDBJ whole genome shotgun (WGS) entry which is preliminary data.</text>
</comment>
<dbReference type="Gene3D" id="3.30.420.10">
    <property type="entry name" value="Ribonuclease H-like superfamily/Ribonuclease H"/>
    <property type="match status" value="1"/>
</dbReference>
<dbReference type="SUPFAM" id="SSF53098">
    <property type="entry name" value="Ribonuclease H-like"/>
    <property type="match status" value="1"/>
</dbReference>
<evidence type="ECO:0000256" key="7">
    <source>
        <dbReference type="SAM" id="MobiDB-lite"/>
    </source>
</evidence>
<feature type="compositionally biased region" description="Basic and acidic residues" evidence="7">
    <location>
        <begin position="212"/>
        <end position="234"/>
    </location>
</feature>
<evidence type="ECO:0000313" key="9">
    <source>
        <dbReference type="EMBL" id="KRT80926.1"/>
    </source>
</evidence>